<dbReference type="EMBL" id="JAODUP010000168">
    <property type="protein sequence ID" value="KAK2158501.1"/>
    <property type="molecule type" value="Genomic_DNA"/>
</dbReference>
<sequence>MFKGGNQQRAKLTTQSAMKHIVEVQKYFRNHHKPCAWLTECLDSLKPQLPGETRWKSQLTCLDSYITNRPSYMKIVQDHEDEIDQNITKKIQDINIFRNAKDMVDQLRPVANAIDCCQADNVSLAAACDKWLSLLDHPKLQSRALKHIIIKHLKQAILPEHLTAYKLHPEYQRAKLSAAQTEVVNEFLVSKNPTFIAELITFQAKSAPYPKAFFTEAALSIDPITWWNAMKPSGVNSDFVVRLLQSPASIERIFSNFGQIHNKVRNKLGNNTASKLVFCYRLLRGDVEIDYYY</sequence>
<dbReference type="Proteomes" id="UP001208570">
    <property type="component" value="Unassembled WGS sequence"/>
</dbReference>
<gene>
    <name evidence="1" type="ORF">LSH36_168g00065</name>
</gene>
<reference evidence="1" key="1">
    <citation type="journal article" date="2023" name="Mol. Biol. Evol.">
        <title>Third-Generation Sequencing Reveals the Adaptive Role of the Epigenome in Three Deep-Sea Polychaetes.</title>
        <authorList>
            <person name="Perez M."/>
            <person name="Aroh O."/>
            <person name="Sun Y."/>
            <person name="Lan Y."/>
            <person name="Juniper S.K."/>
            <person name="Young C.R."/>
            <person name="Angers B."/>
            <person name="Qian P.Y."/>
        </authorList>
    </citation>
    <scope>NUCLEOTIDE SEQUENCE</scope>
    <source>
        <strain evidence="1">P08H-3</strain>
    </source>
</reference>
<proteinExistence type="predicted"/>
<dbReference type="InterPro" id="IPR012337">
    <property type="entry name" value="RNaseH-like_sf"/>
</dbReference>
<keyword evidence="2" id="KW-1185">Reference proteome</keyword>
<name>A0AAD9N832_9ANNE</name>
<accession>A0AAD9N832</accession>
<protein>
    <recommendedName>
        <fullName evidence="3">HAT C-terminal dimerisation domain-containing protein</fullName>
    </recommendedName>
</protein>
<dbReference type="AlphaFoldDB" id="A0AAD9N832"/>
<comment type="caution">
    <text evidence="1">The sequence shown here is derived from an EMBL/GenBank/DDBJ whole genome shotgun (WGS) entry which is preliminary data.</text>
</comment>
<dbReference type="SUPFAM" id="SSF53098">
    <property type="entry name" value="Ribonuclease H-like"/>
    <property type="match status" value="1"/>
</dbReference>
<organism evidence="1 2">
    <name type="scientific">Paralvinella palmiformis</name>
    <dbReference type="NCBI Taxonomy" id="53620"/>
    <lineage>
        <taxon>Eukaryota</taxon>
        <taxon>Metazoa</taxon>
        <taxon>Spiralia</taxon>
        <taxon>Lophotrochozoa</taxon>
        <taxon>Annelida</taxon>
        <taxon>Polychaeta</taxon>
        <taxon>Sedentaria</taxon>
        <taxon>Canalipalpata</taxon>
        <taxon>Terebellida</taxon>
        <taxon>Terebelliformia</taxon>
        <taxon>Alvinellidae</taxon>
        <taxon>Paralvinella</taxon>
    </lineage>
</organism>
<evidence type="ECO:0000313" key="2">
    <source>
        <dbReference type="Proteomes" id="UP001208570"/>
    </source>
</evidence>
<evidence type="ECO:0008006" key="3">
    <source>
        <dbReference type="Google" id="ProtNLM"/>
    </source>
</evidence>
<evidence type="ECO:0000313" key="1">
    <source>
        <dbReference type="EMBL" id="KAK2158501.1"/>
    </source>
</evidence>